<dbReference type="GO" id="GO:0022857">
    <property type="term" value="F:transmembrane transporter activity"/>
    <property type="evidence" value="ECO:0007669"/>
    <property type="project" value="InterPro"/>
</dbReference>
<dbReference type="InterPro" id="IPR036259">
    <property type="entry name" value="MFS_trans_sf"/>
</dbReference>
<reference evidence="10 11" key="1">
    <citation type="submission" date="2018-02" db="EMBL/GenBank/DDBJ databases">
        <title>Insights into the biology of acidophilic members of the Acidiferrobacteraceae family derived from comparative genomic analyses.</title>
        <authorList>
            <person name="Issotta F."/>
            <person name="Thyssen C."/>
            <person name="Mena C."/>
            <person name="Moya A."/>
            <person name="Bellenberg S."/>
            <person name="Sproer C."/>
            <person name="Covarrubias P.C."/>
            <person name="Sand W."/>
            <person name="Quatrini R."/>
            <person name="Vera M."/>
        </authorList>
    </citation>
    <scope>NUCLEOTIDE SEQUENCE [LARGE SCALE GENOMIC DNA]</scope>
    <source>
        <strain evidence="11">m-1</strain>
    </source>
</reference>
<keyword evidence="2" id="KW-0813">Transport</keyword>
<dbReference type="SUPFAM" id="SSF103473">
    <property type="entry name" value="MFS general substrate transporter"/>
    <property type="match status" value="1"/>
</dbReference>
<feature type="transmembrane region" description="Helical" evidence="8">
    <location>
        <begin position="228"/>
        <end position="249"/>
    </location>
</feature>
<evidence type="ECO:0000256" key="5">
    <source>
        <dbReference type="ARBA" id="ARBA00022989"/>
    </source>
</evidence>
<name>A0A368HJC5_9GAMM</name>
<evidence type="ECO:0000313" key="11">
    <source>
        <dbReference type="Proteomes" id="UP000253250"/>
    </source>
</evidence>
<keyword evidence="11" id="KW-1185">Reference proteome</keyword>
<protein>
    <submittedName>
        <fullName evidence="10">MFS transporter</fullName>
    </submittedName>
</protein>
<keyword evidence="4 8" id="KW-0812">Transmembrane</keyword>
<dbReference type="PROSITE" id="PS50850">
    <property type="entry name" value="MFS"/>
    <property type="match status" value="1"/>
</dbReference>
<evidence type="ECO:0000256" key="8">
    <source>
        <dbReference type="SAM" id="Phobius"/>
    </source>
</evidence>
<evidence type="ECO:0000256" key="7">
    <source>
        <dbReference type="SAM" id="MobiDB-lite"/>
    </source>
</evidence>
<feature type="transmembrane region" description="Helical" evidence="8">
    <location>
        <begin position="195"/>
        <end position="216"/>
    </location>
</feature>
<feature type="transmembrane region" description="Helical" evidence="8">
    <location>
        <begin position="316"/>
        <end position="339"/>
    </location>
</feature>
<keyword evidence="6 8" id="KW-0472">Membrane</keyword>
<proteinExistence type="predicted"/>
<dbReference type="InterPro" id="IPR010290">
    <property type="entry name" value="TM_effector"/>
</dbReference>
<accession>A0A368HJC5</accession>
<feature type="transmembrane region" description="Helical" evidence="8">
    <location>
        <begin position="20"/>
        <end position="40"/>
    </location>
</feature>
<dbReference type="GO" id="GO:0005886">
    <property type="term" value="C:plasma membrane"/>
    <property type="evidence" value="ECO:0007669"/>
    <property type="project" value="UniProtKB-SubCell"/>
</dbReference>
<evidence type="ECO:0000256" key="3">
    <source>
        <dbReference type="ARBA" id="ARBA00022475"/>
    </source>
</evidence>
<dbReference type="InterPro" id="IPR020846">
    <property type="entry name" value="MFS_dom"/>
</dbReference>
<dbReference type="CDD" id="cd06173">
    <property type="entry name" value="MFS_MefA_like"/>
    <property type="match status" value="1"/>
</dbReference>
<sequence>MQRTAQDWLVLTRLTAHSALALGLVTALQFAPQALLLPLTGPAADRSDRRRLLVVTQGLMGVLALTLAALVLTGAVRLWQVYGFALLLGIVAAFDAPARGAFVSDLVPPSDLPNAVALNALSFNMGRLCGPALTGILIGSLGTGPVFLINATSFGLVLCALHVLRRVPVRGRMRPGPAVRAFTEVLSLMARRPDLIAVLWMFGLMGAVGVNLPILVSTMAIRVFQARAVSYGLIASLMAVGAVGGALLAAVRAPRLGVLSLATAMCALATMAAALAPGLGVFALALLILGFALQVFVTSANSLLQLSVEPAMRGRLLAFLIAAALGGAPIVAPLFGWVADGFGPRFALAGIAVLAATAWFIGWRAGRAGIAGRSAPLAQAGEDRRPATSVASPAWAPED</sequence>
<feature type="transmembrane region" description="Helical" evidence="8">
    <location>
        <begin position="144"/>
        <end position="164"/>
    </location>
</feature>
<feature type="transmembrane region" description="Helical" evidence="8">
    <location>
        <begin position="282"/>
        <end position="304"/>
    </location>
</feature>
<organism evidence="10 11">
    <name type="scientific">Acidiferrobacter thiooxydans</name>
    <dbReference type="NCBI Taxonomy" id="163359"/>
    <lineage>
        <taxon>Bacteria</taxon>
        <taxon>Pseudomonadati</taxon>
        <taxon>Pseudomonadota</taxon>
        <taxon>Gammaproteobacteria</taxon>
        <taxon>Acidiferrobacterales</taxon>
        <taxon>Acidiferrobacteraceae</taxon>
        <taxon>Acidiferrobacter</taxon>
    </lineage>
</organism>
<evidence type="ECO:0000259" key="9">
    <source>
        <dbReference type="PROSITE" id="PS50850"/>
    </source>
</evidence>
<dbReference type="EMBL" id="PSYR01000001">
    <property type="protein sequence ID" value="RCN59481.1"/>
    <property type="molecule type" value="Genomic_DNA"/>
</dbReference>
<feature type="domain" description="Major facilitator superfamily (MFS) profile" evidence="9">
    <location>
        <begin position="1"/>
        <end position="367"/>
    </location>
</feature>
<dbReference type="AlphaFoldDB" id="A0A368HJC5"/>
<evidence type="ECO:0000256" key="4">
    <source>
        <dbReference type="ARBA" id="ARBA00022692"/>
    </source>
</evidence>
<dbReference type="Proteomes" id="UP000253250">
    <property type="component" value="Unassembled WGS sequence"/>
</dbReference>
<evidence type="ECO:0000256" key="1">
    <source>
        <dbReference type="ARBA" id="ARBA00004651"/>
    </source>
</evidence>
<dbReference type="PANTHER" id="PTHR23513:SF11">
    <property type="entry name" value="STAPHYLOFERRIN A TRANSPORTER"/>
    <property type="match status" value="1"/>
</dbReference>
<feature type="transmembrane region" description="Helical" evidence="8">
    <location>
        <begin position="256"/>
        <end position="276"/>
    </location>
</feature>
<feature type="transmembrane region" description="Helical" evidence="8">
    <location>
        <begin position="52"/>
        <end position="72"/>
    </location>
</feature>
<dbReference type="OrthoDB" id="9775268at2"/>
<comment type="caution">
    <text evidence="10">The sequence shown here is derived from an EMBL/GenBank/DDBJ whole genome shotgun (WGS) entry which is preliminary data.</text>
</comment>
<evidence type="ECO:0000256" key="6">
    <source>
        <dbReference type="ARBA" id="ARBA00023136"/>
    </source>
</evidence>
<evidence type="ECO:0000256" key="2">
    <source>
        <dbReference type="ARBA" id="ARBA00022448"/>
    </source>
</evidence>
<keyword evidence="5 8" id="KW-1133">Transmembrane helix</keyword>
<feature type="region of interest" description="Disordered" evidence="7">
    <location>
        <begin position="377"/>
        <end position="399"/>
    </location>
</feature>
<dbReference type="Pfam" id="PF05977">
    <property type="entry name" value="MFS_3"/>
    <property type="match status" value="1"/>
</dbReference>
<gene>
    <name evidence="10" type="ORF">C4900_01865</name>
</gene>
<keyword evidence="3" id="KW-1003">Cell membrane</keyword>
<feature type="transmembrane region" description="Helical" evidence="8">
    <location>
        <begin position="78"/>
        <end position="96"/>
    </location>
</feature>
<dbReference type="PANTHER" id="PTHR23513">
    <property type="entry name" value="INTEGRAL MEMBRANE EFFLUX PROTEIN-RELATED"/>
    <property type="match status" value="1"/>
</dbReference>
<feature type="transmembrane region" description="Helical" evidence="8">
    <location>
        <begin position="345"/>
        <end position="363"/>
    </location>
</feature>
<dbReference type="Gene3D" id="1.20.1250.20">
    <property type="entry name" value="MFS general substrate transporter like domains"/>
    <property type="match status" value="1"/>
</dbReference>
<comment type="subcellular location">
    <subcellularLocation>
        <location evidence="1">Cell membrane</location>
        <topology evidence="1">Multi-pass membrane protein</topology>
    </subcellularLocation>
</comment>
<evidence type="ECO:0000313" key="10">
    <source>
        <dbReference type="EMBL" id="RCN59481.1"/>
    </source>
</evidence>